<evidence type="ECO:0000259" key="1">
    <source>
        <dbReference type="Pfam" id="PF13843"/>
    </source>
</evidence>
<organism evidence="2 3">
    <name type="scientific">Phytophthora palmivora</name>
    <dbReference type="NCBI Taxonomy" id="4796"/>
    <lineage>
        <taxon>Eukaryota</taxon>
        <taxon>Sar</taxon>
        <taxon>Stramenopiles</taxon>
        <taxon>Oomycota</taxon>
        <taxon>Peronosporomycetes</taxon>
        <taxon>Peronosporales</taxon>
        <taxon>Peronosporaceae</taxon>
        <taxon>Phytophthora</taxon>
    </lineage>
</organism>
<dbReference type="Proteomes" id="UP000237271">
    <property type="component" value="Unassembled WGS sequence"/>
</dbReference>
<dbReference type="Pfam" id="PF13843">
    <property type="entry name" value="DDE_Tnp_1_7"/>
    <property type="match status" value="1"/>
</dbReference>
<dbReference type="OrthoDB" id="6077919at2759"/>
<proteinExistence type="predicted"/>
<reference evidence="2 3" key="1">
    <citation type="journal article" date="2017" name="Genome Biol. Evol.">
        <title>Phytophthora megakarya and P. palmivora, closely related causal agents of cacao black pod rot, underwent increases in genome sizes and gene numbers by different mechanisms.</title>
        <authorList>
            <person name="Ali S.S."/>
            <person name="Shao J."/>
            <person name="Lary D.J."/>
            <person name="Kronmiller B."/>
            <person name="Shen D."/>
            <person name="Strem M.D."/>
            <person name="Amoako-Attah I."/>
            <person name="Akrofi A.Y."/>
            <person name="Begoude B.A."/>
            <person name="Ten Hoopen G.M."/>
            <person name="Coulibaly K."/>
            <person name="Kebe B.I."/>
            <person name="Melnick R.L."/>
            <person name="Guiltinan M.J."/>
            <person name="Tyler B.M."/>
            <person name="Meinhardt L.W."/>
            <person name="Bailey B.A."/>
        </authorList>
    </citation>
    <scope>NUCLEOTIDE SEQUENCE [LARGE SCALE GENOMIC DNA]</scope>
    <source>
        <strain evidence="3">sbr112.9</strain>
    </source>
</reference>
<accession>A0A2P4YMW2</accession>
<comment type="caution">
    <text evidence="2">The sequence shown here is derived from an EMBL/GenBank/DDBJ whole genome shotgun (WGS) entry which is preliminary data.</text>
</comment>
<name>A0A2P4YMW2_9STRA</name>
<gene>
    <name evidence="2" type="ORF">PHPALM_3247</name>
</gene>
<protein>
    <submittedName>
        <fullName evidence="2">Transposase</fullName>
    </submittedName>
</protein>
<dbReference type="EMBL" id="NCKW01001835">
    <property type="protein sequence ID" value="POM79141.1"/>
    <property type="molecule type" value="Genomic_DNA"/>
</dbReference>
<dbReference type="PANTHER" id="PTHR46599">
    <property type="entry name" value="PIGGYBAC TRANSPOSABLE ELEMENT-DERIVED PROTEIN 4"/>
    <property type="match status" value="1"/>
</dbReference>
<dbReference type="AlphaFoldDB" id="A0A2P4YMW2"/>
<evidence type="ECO:0000313" key="2">
    <source>
        <dbReference type="EMBL" id="POM79141.1"/>
    </source>
</evidence>
<feature type="domain" description="PiggyBac transposable element-derived protein" evidence="1">
    <location>
        <begin position="1"/>
        <end position="236"/>
    </location>
</feature>
<dbReference type="InterPro" id="IPR029526">
    <property type="entry name" value="PGBD"/>
</dbReference>
<sequence>MTFLGILFYMSRVDKGEYSNYWGTQVEDVIFGGKSVGLDNIIPLRRFKQLWQCFTFRCVQPNSTNNGQAARIRPLLNLLKSTGPKYVGVGKNVALDEASVACRSKYVKPLIVYNPMKPVGKYHFRIYMMCCVTSWISLNFRLHWASTISDRLASVASVEEANEIGSELAAASAIRQCLLEVVRPVFGTSRVVNSDNYYTSVQLSEALRVKGLYSRGTVRKNSVHFPQHVRLEKKECFRGSSRQAVSTTHNIVAATTA</sequence>
<dbReference type="PANTHER" id="PTHR46599:SF3">
    <property type="entry name" value="PIGGYBAC TRANSPOSABLE ELEMENT-DERIVED PROTEIN 4"/>
    <property type="match status" value="1"/>
</dbReference>
<keyword evidence="3" id="KW-1185">Reference proteome</keyword>
<evidence type="ECO:0000313" key="3">
    <source>
        <dbReference type="Proteomes" id="UP000237271"/>
    </source>
</evidence>